<reference evidence="1 2" key="1">
    <citation type="submission" date="2014-11" db="EMBL/GenBank/DDBJ databases">
        <authorList>
            <person name="Diene M.Seydina."/>
        </authorList>
    </citation>
    <scope>NUCLEOTIDE SEQUENCE [LARGE SCALE GENOMIC DNA]</scope>
    <source>
        <strain evidence="1 2">Neisseria meningitidis CHUV</strain>
    </source>
</reference>
<protein>
    <submittedName>
        <fullName evidence="1">Uncharacterized protein</fullName>
    </submittedName>
</protein>
<evidence type="ECO:0000313" key="1">
    <source>
        <dbReference type="EMBL" id="CRY99034.1"/>
    </source>
</evidence>
<evidence type="ECO:0000313" key="2">
    <source>
        <dbReference type="Proteomes" id="UP000182715"/>
    </source>
</evidence>
<dbReference type="Proteomes" id="UP000182715">
    <property type="component" value="Unassembled WGS sequence"/>
</dbReference>
<proteinExistence type="predicted"/>
<organism evidence="1 2">
    <name type="scientific">Neisseria meningitidis serogroup B</name>
    <dbReference type="NCBI Taxonomy" id="491"/>
    <lineage>
        <taxon>Bacteria</taxon>
        <taxon>Pseudomonadati</taxon>
        <taxon>Pseudomonadota</taxon>
        <taxon>Betaproteobacteria</taxon>
        <taxon>Neisseriales</taxon>
        <taxon>Neisseriaceae</taxon>
        <taxon>Neisseria</taxon>
    </lineage>
</organism>
<accession>A0A0H5QAK9</accession>
<dbReference type="NCBIfam" id="NF047652">
    <property type="entry name" value="NGO1151_fam"/>
    <property type="match status" value="1"/>
</dbReference>
<dbReference type="AlphaFoldDB" id="A0A0H5QAK9"/>
<sequence>MGSIEQRLEYLEEANDVLRMQNHVLSTAFKALIRALPAETAEVAVESIQLAFEDALAELSYEDSPHTDLFHDVTYAFFREKER</sequence>
<dbReference type="EMBL" id="CVTF01000043">
    <property type="protein sequence ID" value="CRY99034.1"/>
    <property type="molecule type" value="Genomic_DNA"/>
</dbReference>
<name>A0A0H5QAK9_NEIMI</name>